<sequence length="367" mass="40389">MNDQIQPAPIHVPDAELDDLKDRLARTCWAPEPAGGDVDYGTSNARVRELVTYWKDRYDWRAWEARLNAYPHYETEIDGTRVHFGWIKSPEPDAIPLILCHGWPGSVFEYVNVIGPLSDPAAHGLDPNVAFDLVLPSLPGFGFSGPTPDTGWGVGRIAAAFVELMRRLGYSRYGTVGNDWGCGIAPELGRLAPDAVIGAHVTEAWFDAPDDPELIAGLSERDRGAMEAWQQFSTTAAYAMVHSEQPQSLAHAITDSPAGLVGWNVQCMDDQEVEAILTHASVHWLTNTAGSAIRIYAEADREQLPVAADVPLGVIQFPHDLPSVRAFVERQHNLVSWTEADRGSHYGAYDAPDLLIDDVRQFFAGLR</sequence>
<dbReference type="InterPro" id="IPR010497">
    <property type="entry name" value="Epoxide_hydro_N"/>
</dbReference>
<keyword evidence="7" id="KW-1185">Reference proteome</keyword>
<evidence type="ECO:0000256" key="2">
    <source>
        <dbReference type="ARBA" id="ARBA00022797"/>
    </source>
</evidence>
<proteinExistence type="inferred from homology"/>
<dbReference type="PANTHER" id="PTHR21661">
    <property type="entry name" value="EPOXIDE HYDROLASE 1-RELATED"/>
    <property type="match status" value="1"/>
</dbReference>
<keyword evidence="2" id="KW-0058">Aromatic hydrocarbons catabolism</keyword>
<reference evidence="6 7" key="1">
    <citation type="submission" date="2020-07" db="EMBL/GenBank/DDBJ databases">
        <title>Sequencing the genomes of 1000 actinobacteria strains.</title>
        <authorList>
            <person name="Klenk H.-P."/>
        </authorList>
    </citation>
    <scope>NUCLEOTIDE SEQUENCE [LARGE SCALE GENOMIC DNA]</scope>
    <source>
        <strain evidence="6 7">DSM 22083</strain>
    </source>
</reference>
<organism evidence="6 7">
    <name type="scientific">Microlunatus parietis</name>
    <dbReference type="NCBI Taxonomy" id="682979"/>
    <lineage>
        <taxon>Bacteria</taxon>
        <taxon>Bacillati</taxon>
        <taxon>Actinomycetota</taxon>
        <taxon>Actinomycetes</taxon>
        <taxon>Propionibacteriales</taxon>
        <taxon>Propionibacteriaceae</taxon>
        <taxon>Microlunatus</taxon>
    </lineage>
</organism>
<name>A0A7Y9L935_9ACTN</name>
<comment type="caution">
    <text evidence="6">The sequence shown here is derived from an EMBL/GenBank/DDBJ whole genome shotgun (WGS) entry which is preliminary data.</text>
</comment>
<dbReference type="AlphaFoldDB" id="A0A7Y9L935"/>
<feature type="active site" description="Proton donor" evidence="4">
    <location>
        <position position="296"/>
    </location>
</feature>
<dbReference type="Gene3D" id="3.40.50.1820">
    <property type="entry name" value="alpha/beta hydrolase"/>
    <property type="match status" value="1"/>
</dbReference>
<dbReference type="EMBL" id="JACCBU010000001">
    <property type="protein sequence ID" value="NYE69152.1"/>
    <property type="molecule type" value="Genomic_DNA"/>
</dbReference>
<gene>
    <name evidence="6" type="ORF">BKA15_000481</name>
</gene>
<dbReference type="RefSeq" id="WP_179747916.1">
    <property type="nucleotide sequence ID" value="NZ_JACCBU010000001.1"/>
</dbReference>
<evidence type="ECO:0000313" key="6">
    <source>
        <dbReference type="EMBL" id="NYE69152.1"/>
    </source>
</evidence>
<accession>A0A7Y9L935</accession>
<dbReference type="GO" id="GO:0004301">
    <property type="term" value="F:epoxide hydrolase activity"/>
    <property type="evidence" value="ECO:0007669"/>
    <property type="project" value="TreeGrafter"/>
</dbReference>
<feature type="domain" description="Epoxide hydrolase N-terminal" evidence="5">
    <location>
        <begin position="5"/>
        <end position="110"/>
    </location>
</feature>
<dbReference type="InterPro" id="IPR016292">
    <property type="entry name" value="Epoxide_hydrolase"/>
</dbReference>
<keyword evidence="3" id="KW-0378">Hydrolase</keyword>
<dbReference type="GO" id="GO:0097176">
    <property type="term" value="P:epoxide metabolic process"/>
    <property type="evidence" value="ECO:0007669"/>
    <property type="project" value="TreeGrafter"/>
</dbReference>
<dbReference type="SUPFAM" id="SSF53474">
    <property type="entry name" value="alpha/beta-Hydrolases"/>
    <property type="match status" value="1"/>
</dbReference>
<dbReference type="Pfam" id="PF06441">
    <property type="entry name" value="EHN"/>
    <property type="match status" value="1"/>
</dbReference>
<protein>
    <submittedName>
        <fullName evidence="6">Pimeloyl-ACP methyl ester carboxylesterase</fullName>
    </submittedName>
</protein>
<evidence type="ECO:0000256" key="4">
    <source>
        <dbReference type="PIRSR" id="PIRSR001112-1"/>
    </source>
</evidence>
<comment type="similarity">
    <text evidence="1">Belongs to the peptidase S33 family.</text>
</comment>
<dbReference type="PIRSF" id="PIRSF001112">
    <property type="entry name" value="Epoxide_hydrolase"/>
    <property type="match status" value="1"/>
</dbReference>
<evidence type="ECO:0000256" key="1">
    <source>
        <dbReference type="ARBA" id="ARBA00010088"/>
    </source>
</evidence>
<feature type="active site" description="Proton acceptor" evidence="4">
    <location>
        <position position="345"/>
    </location>
</feature>
<evidence type="ECO:0000259" key="5">
    <source>
        <dbReference type="Pfam" id="PF06441"/>
    </source>
</evidence>
<dbReference type="PRINTS" id="PR00412">
    <property type="entry name" value="EPOXHYDRLASE"/>
</dbReference>
<evidence type="ECO:0000313" key="7">
    <source>
        <dbReference type="Proteomes" id="UP000569914"/>
    </source>
</evidence>
<feature type="active site" description="Nucleophile" evidence="4">
    <location>
        <position position="179"/>
    </location>
</feature>
<dbReference type="PANTHER" id="PTHR21661:SF35">
    <property type="entry name" value="EPOXIDE HYDROLASE"/>
    <property type="match status" value="1"/>
</dbReference>
<dbReference type="Proteomes" id="UP000569914">
    <property type="component" value="Unassembled WGS sequence"/>
</dbReference>
<dbReference type="InterPro" id="IPR000639">
    <property type="entry name" value="Epox_hydrolase-like"/>
</dbReference>
<evidence type="ECO:0000256" key="3">
    <source>
        <dbReference type="ARBA" id="ARBA00022801"/>
    </source>
</evidence>
<dbReference type="InterPro" id="IPR029058">
    <property type="entry name" value="AB_hydrolase_fold"/>
</dbReference>